<dbReference type="GO" id="GO:0005829">
    <property type="term" value="C:cytosol"/>
    <property type="evidence" value="ECO:0007669"/>
    <property type="project" value="TreeGrafter"/>
</dbReference>
<gene>
    <name evidence="19" type="ORF">J7T54_007547</name>
</gene>
<dbReference type="EMBL" id="JAGIXG020000052">
    <property type="protein sequence ID" value="KAI6779092.1"/>
    <property type="molecule type" value="Genomic_DNA"/>
</dbReference>
<organism evidence="19 20">
    <name type="scientific">Emericellopsis cladophorae</name>
    <dbReference type="NCBI Taxonomy" id="2686198"/>
    <lineage>
        <taxon>Eukaryota</taxon>
        <taxon>Fungi</taxon>
        <taxon>Dikarya</taxon>
        <taxon>Ascomycota</taxon>
        <taxon>Pezizomycotina</taxon>
        <taxon>Sordariomycetes</taxon>
        <taxon>Hypocreomycetidae</taxon>
        <taxon>Hypocreales</taxon>
        <taxon>Bionectriaceae</taxon>
        <taxon>Emericellopsis</taxon>
    </lineage>
</organism>
<dbReference type="RefSeq" id="XP_051359948.1">
    <property type="nucleotide sequence ID" value="XM_051508954.1"/>
</dbReference>
<keyword evidence="20" id="KW-1185">Reference proteome</keyword>
<dbReference type="PROSITE" id="PS00485">
    <property type="entry name" value="A_DEAMINASE"/>
    <property type="match status" value="1"/>
</dbReference>
<dbReference type="AlphaFoldDB" id="A0A9Q0BBA2"/>
<comment type="caution">
    <text evidence="19">The sequence shown here is derived from an EMBL/GenBank/DDBJ whole genome shotgun (WGS) entry which is preliminary data.</text>
</comment>
<feature type="transmembrane region" description="Helical" evidence="18">
    <location>
        <begin position="85"/>
        <end position="106"/>
    </location>
</feature>
<evidence type="ECO:0000256" key="4">
    <source>
        <dbReference type="ARBA" id="ARBA00006676"/>
    </source>
</evidence>
<dbReference type="GeneID" id="75834021"/>
<evidence type="ECO:0000256" key="14">
    <source>
        <dbReference type="ARBA" id="ARBA00023136"/>
    </source>
</evidence>
<dbReference type="InterPro" id="IPR006329">
    <property type="entry name" value="AMPD"/>
</dbReference>
<keyword evidence="8 18" id="KW-0812">Transmembrane</keyword>
<feature type="region of interest" description="Disordered" evidence="17">
    <location>
        <begin position="362"/>
        <end position="433"/>
    </location>
</feature>
<dbReference type="CDD" id="cd01319">
    <property type="entry name" value="AMPD"/>
    <property type="match status" value="1"/>
</dbReference>
<reference evidence="19" key="1">
    <citation type="journal article" date="2021" name="J Fungi (Basel)">
        <title>Genomic and Metabolomic Analyses of the Marine Fungus Emericellopsis cladophorae: Insights into Saltwater Adaptability Mechanisms and Its Biosynthetic Potential.</title>
        <authorList>
            <person name="Goncalves M.F.M."/>
            <person name="Hilario S."/>
            <person name="Van de Peer Y."/>
            <person name="Esteves A.C."/>
            <person name="Alves A."/>
        </authorList>
    </citation>
    <scope>NUCLEOTIDE SEQUENCE</scope>
    <source>
        <strain evidence="19">MUM 19.33</strain>
    </source>
</reference>
<evidence type="ECO:0000313" key="20">
    <source>
        <dbReference type="Proteomes" id="UP001055219"/>
    </source>
</evidence>
<evidence type="ECO:0000256" key="16">
    <source>
        <dbReference type="ARBA" id="ARBA00078830"/>
    </source>
</evidence>
<feature type="compositionally biased region" description="Polar residues" evidence="17">
    <location>
        <begin position="402"/>
        <end position="417"/>
    </location>
</feature>
<feature type="transmembrane region" description="Helical" evidence="18">
    <location>
        <begin position="118"/>
        <end position="139"/>
    </location>
</feature>
<dbReference type="FunFam" id="4.10.800.20:FF:000001">
    <property type="entry name" value="AMP deaminase"/>
    <property type="match status" value="1"/>
</dbReference>
<evidence type="ECO:0000256" key="5">
    <source>
        <dbReference type="ARBA" id="ARBA00012775"/>
    </source>
</evidence>
<evidence type="ECO:0000256" key="12">
    <source>
        <dbReference type="ARBA" id="ARBA00022989"/>
    </source>
</evidence>
<comment type="subcellular location">
    <subcellularLocation>
        <location evidence="2">Endomembrane system</location>
        <topology evidence="2">Multi-pass membrane protein</topology>
    </subcellularLocation>
</comment>
<keyword evidence="7" id="KW-0762">Sugar transport</keyword>
<dbReference type="GO" id="GO:0055085">
    <property type="term" value="P:transmembrane transport"/>
    <property type="evidence" value="ECO:0007669"/>
    <property type="project" value="InterPro"/>
</dbReference>
<dbReference type="InterPro" id="IPR032466">
    <property type="entry name" value="Metal_Hydrolase"/>
</dbReference>
<evidence type="ECO:0000256" key="10">
    <source>
        <dbReference type="ARBA" id="ARBA00022801"/>
    </source>
</evidence>
<dbReference type="NCBIfam" id="TIGR01429">
    <property type="entry name" value="AMP_deaminase"/>
    <property type="match status" value="1"/>
</dbReference>
<evidence type="ECO:0000256" key="7">
    <source>
        <dbReference type="ARBA" id="ARBA00022597"/>
    </source>
</evidence>
<evidence type="ECO:0000256" key="17">
    <source>
        <dbReference type="SAM" id="MobiDB-lite"/>
    </source>
</evidence>
<dbReference type="GO" id="GO:0046033">
    <property type="term" value="P:AMP metabolic process"/>
    <property type="evidence" value="ECO:0007669"/>
    <property type="project" value="TreeGrafter"/>
</dbReference>
<evidence type="ECO:0000256" key="9">
    <source>
        <dbReference type="ARBA" id="ARBA00022723"/>
    </source>
</evidence>
<dbReference type="SUPFAM" id="SSF51556">
    <property type="entry name" value="Metallo-dependent hydrolases"/>
    <property type="match status" value="1"/>
</dbReference>
<evidence type="ECO:0000256" key="13">
    <source>
        <dbReference type="ARBA" id="ARBA00023080"/>
    </source>
</evidence>
<comment type="pathway">
    <text evidence="3">Purine metabolism; IMP biosynthesis via salvage pathway; IMP from AMP: step 1/1.</text>
</comment>
<feature type="region of interest" description="Disordered" evidence="17">
    <location>
        <begin position="492"/>
        <end position="560"/>
    </location>
</feature>
<evidence type="ECO:0000256" key="2">
    <source>
        <dbReference type="ARBA" id="ARBA00004127"/>
    </source>
</evidence>
<dbReference type="PANTHER" id="PTHR11359:SF0">
    <property type="entry name" value="AMP DEAMINASE"/>
    <property type="match status" value="1"/>
</dbReference>
<dbReference type="EC" id="3.5.4.6" evidence="5"/>
<dbReference type="Pfam" id="PF19326">
    <property type="entry name" value="AMP_deaminase"/>
    <property type="match status" value="1"/>
</dbReference>
<keyword evidence="6" id="KW-0813">Transport</keyword>
<keyword evidence="14 18" id="KW-0472">Membrane</keyword>
<dbReference type="InterPro" id="IPR013657">
    <property type="entry name" value="SCL35B1-4/HUT1"/>
</dbReference>
<reference evidence="19" key="2">
    <citation type="submission" date="2022-07" db="EMBL/GenBank/DDBJ databases">
        <authorList>
            <person name="Goncalves M.F.M."/>
            <person name="Hilario S."/>
            <person name="Van De Peer Y."/>
            <person name="Esteves A.C."/>
            <person name="Alves A."/>
        </authorList>
    </citation>
    <scope>NUCLEOTIDE SEQUENCE</scope>
    <source>
        <strain evidence="19">MUM 19.33</strain>
    </source>
</reference>
<evidence type="ECO:0000256" key="8">
    <source>
        <dbReference type="ARBA" id="ARBA00022692"/>
    </source>
</evidence>
<dbReference type="Pfam" id="PF08449">
    <property type="entry name" value="UAA"/>
    <property type="match status" value="1"/>
</dbReference>
<feature type="region of interest" description="Disordered" evidence="17">
    <location>
        <begin position="1127"/>
        <end position="1148"/>
    </location>
</feature>
<evidence type="ECO:0000256" key="18">
    <source>
        <dbReference type="SAM" id="Phobius"/>
    </source>
</evidence>
<dbReference type="Proteomes" id="UP001055219">
    <property type="component" value="Unassembled WGS sequence"/>
</dbReference>
<dbReference type="PANTHER" id="PTHR11359">
    <property type="entry name" value="AMP DEAMINASE"/>
    <property type="match status" value="1"/>
</dbReference>
<evidence type="ECO:0000256" key="6">
    <source>
        <dbReference type="ARBA" id="ARBA00022448"/>
    </source>
</evidence>
<evidence type="ECO:0000313" key="19">
    <source>
        <dbReference type="EMBL" id="KAI6779092.1"/>
    </source>
</evidence>
<accession>A0A9Q0BBA2</accession>
<comment type="similarity">
    <text evidence="4">Belongs to the metallo-dependent hydrolases superfamily. Adenosine and AMP deaminases family.</text>
</comment>
<keyword evidence="11" id="KW-0862">Zinc</keyword>
<keyword evidence="13" id="KW-0546">Nucleotide metabolism</keyword>
<dbReference type="FunFam" id="3.20.20.140:FF:000214">
    <property type="entry name" value="AMP deaminase Amd1, putative (AFU_orthologue AFUA_8G02860)"/>
    <property type="match status" value="1"/>
</dbReference>
<sequence>MIGNKVYALEKVVNYDISVPVHIILRSGGSITTMGAGYLWGKRYPRVQVIAVLLLTFGVILAAWSDAQAKTALADEARPAFGAGLIILFLAQVLSAIMGIYTEVTYREYGPQWKENLFYSHMLSLPLFLPFLGSMYTTYKSMAMTEPLEVLTPWTVLNNLINAVPSQVVYLWANVFTQYACTLIGAVIVFSAGGLYSFGRESGGGLRWVHRDRDSVSLGLDVVTAAFEVVLVSGQEINHRNGLRDTQLLVMAEHDNPEQSIAYHVRTRESDGEDEGGVDSGAAQQEIADDMASPWNDSAMEYEQGDLEEGMLPRDLPKRTTFYDPVAERQMSQTDAKLFYQRSKADPKSGSGSAVWSHTTPFGSPMIASGSHTATEYGGDSLVLDSDGRHSDVPGSWKSRPETPSQHAESTPPTSFPQKAKVQGSPATSYQGSAAACETQASFEGHGPQVTNVGLSGNSLFDTEPHITSELSEISKNIQRILDLRRKYISLSNQGPNDNPRDQPGWDVYPPPPEPAWTRSNEGQNGPDGLDAGGHQGKAKDQKRPNRKRKPGQDVGEDFDMGDLLPLPGDDGMIFEQDASGVYQVFDSADAKEPAVKVPTIREFYMDLDELLNTSSDGPTKSFAFRRLQYLEGKFNLYVLLNEYQETADSKKVPHRDFYNVRKVDTHVHHSACMNQKHLLRFIKSKMKKFPNEVVLYRDGKHLTLAEVFASINLTAYDLSIDTLDMHAHTDSFHRFDKFNLKYNPIGESRLRTIFLKTDNFIHGRYLAEITKEVISDLESSKYQMVEWRVSIYGKSIDEWDKLAAWVVDNKLFSHNVRWLIQIPRLYDVYKASGLMDTYESIVQNIFQPLFEVTKDPSSHPKLHVFLQRVIGFDSVDDESKVERRLFKKFPVPKEWNTKQNPPYTYWIYYLYSNTASLNYWRKKRGFNTLVIRPHCGEAGDSEHLAVAALCCHSISHGLLLRKVPLLQYVFYLEQIGIAMSPLSNNALFLAYDRNPFHQYFKRGLNVSLSTDDPLQFAFTKEPLIEEYSVAAQIYKLSSVDMCELAKNSVLQSGYELSIKKKWLGDGCDRPGRLGNVMVKTNVPDRRDEFRYHTLLQERDVLRQYVNHGQETTVPSSTSGPEFNINGGTPAKGIQTPADVPTNGAPSGTVEDLRSAQANHSDYGAHLSGNEARAFPGVFARGNRTGSLRKDD</sequence>
<dbReference type="GO" id="GO:0012505">
    <property type="term" value="C:endomembrane system"/>
    <property type="evidence" value="ECO:0007669"/>
    <property type="project" value="UniProtKB-SubCell"/>
</dbReference>
<protein>
    <recommendedName>
        <fullName evidence="15">AMP deaminase</fullName>
        <ecNumber evidence="5">3.5.4.6</ecNumber>
    </recommendedName>
    <alternativeName>
        <fullName evidence="16">Myoadenylate deaminase</fullName>
    </alternativeName>
</protein>
<keyword evidence="12 18" id="KW-1133">Transmembrane helix</keyword>
<keyword evidence="10" id="KW-0378">Hydrolase</keyword>
<dbReference type="Gene3D" id="3.20.20.140">
    <property type="entry name" value="Metal-dependent hydrolases"/>
    <property type="match status" value="1"/>
</dbReference>
<feature type="transmembrane region" description="Helical" evidence="18">
    <location>
        <begin position="47"/>
        <end position="65"/>
    </location>
</feature>
<comment type="cofactor">
    <cofactor evidence="1">
        <name>Zn(2+)</name>
        <dbReference type="ChEBI" id="CHEBI:29105"/>
    </cofactor>
</comment>
<name>A0A9Q0BBA2_9HYPO</name>
<evidence type="ECO:0000256" key="11">
    <source>
        <dbReference type="ARBA" id="ARBA00022833"/>
    </source>
</evidence>
<evidence type="ECO:0000256" key="1">
    <source>
        <dbReference type="ARBA" id="ARBA00001947"/>
    </source>
</evidence>
<evidence type="ECO:0000256" key="3">
    <source>
        <dbReference type="ARBA" id="ARBA00004955"/>
    </source>
</evidence>
<keyword evidence="9" id="KW-0479">Metal-binding</keyword>
<dbReference type="GO" id="GO:0003876">
    <property type="term" value="F:AMP deaminase activity"/>
    <property type="evidence" value="ECO:0007669"/>
    <property type="project" value="UniProtKB-EC"/>
</dbReference>
<evidence type="ECO:0000256" key="15">
    <source>
        <dbReference type="ARBA" id="ARBA00072037"/>
    </source>
</evidence>
<dbReference type="InterPro" id="IPR006650">
    <property type="entry name" value="A/AMP_deam_AS"/>
</dbReference>
<feature type="transmembrane region" description="Helical" evidence="18">
    <location>
        <begin position="176"/>
        <end position="196"/>
    </location>
</feature>
<dbReference type="GO" id="GO:0032264">
    <property type="term" value="P:IMP salvage"/>
    <property type="evidence" value="ECO:0007669"/>
    <property type="project" value="InterPro"/>
</dbReference>
<dbReference type="GO" id="GO:0046872">
    <property type="term" value="F:metal ion binding"/>
    <property type="evidence" value="ECO:0007669"/>
    <property type="project" value="UniProtKB-KW"/>
</dbReference>
<dbReference type="Gene3D" id="4.10.800.20">
    <property type="match status" value="1"/>
</dbReference>
<dbReference type="OrthoDB" id="1723809at2759"/>
<proteinExistence type="inferred from homology"/>